<evidence type="ECO:0000313" key="3">
    <source>
        <dbReference type="Proteomes" id="UP000294489"/>
    </source>
</evidence>
<dbReference type="PANTHER" id="PTHR43031">
    <property type="entry name" value="FAD-DEPENDENT OXIDOREDUCTASE"/>
    <property type="match status" value="1"/>
</dbReference>
<organism evidence="2 3">
    <name type="scientific">Modicisalibacter xianhensis</name>
    <dbReference type="NCBI Taxonomy" id="442341"/>
    <lineage>
        <taxon>Bacteria</taxon>
        <taxon>Pseudomonadati</taxon>
        <taxon>Pseudomonadota</taxon>
        <taxon>Gammaproteobacteria</taxon>
        <taxon>Oceanospirillales</taxon>
        <taxon>Halomonadaceae</taxon>
        <taxon>Modicisalibacter</taxon>
    </lineage>
</organism>
<sequence>MSNDSQSHNAKPVRFNDLLSEANAAVPRLSPAETAEKLRSEDVLVLDVRDPSEVEESGKIKGAVNVSRGLLELSVDPEGPHYSQAFQKDKTILVYCVVGIRSALAGKTLLDMGYGPVFNIGGFKELADAGIETENA</sequence>
<proteinExistence type="predicted"/>
<dbReference type="EMBL" id="SOEC01000020">
    <property type="protein sequence ID" value="TDX24767.1"/>
    <property type="molecule type" value="Genomic_DNA"/>
</dbReference>
<dbReference type="Pfam" id="PF00581">
    <property type="entry name" value="Rhodanese"/>
    <property type="match status" value="1"/>
</dbReference>
<name>A0A4R8FNK2_9GAMM</name>
<protein>
    <submittedName>
        <fullName evidence="2">Rhodanese-related sulfurtransferase</fullName>
    </submittedName>
</protein>
<feature type="domain" description="Rhodanese" evidence="1">
    <location>
        <begin position="39"/>
        <end position="135"/>
    </location>
</feature>
<dbReference type="SUPFAM" id="SSF52821">
    <property type="entry name" value="Rhodanese/Cell cycle control phosphatase"/>
    <property type="match status" value="1"/>
</dbReference>
<dbReference type="PROSITE" id="PS50206">
    <property type="entry name" value="RHODANESE_3"/>
    <property type="match status" value="1"/>
</dbReference>
<dbReference type="RefSeq" id="WP_134019978.1">
    <property type="nucleotide sequence ID" value="NZ_SOEC01000020.1"/>
</dbReference>
<dbReference type="InterPro" id="IPR036873">
    <property type="entry name" value="Rhodanese-like_dom_sf"/>
</dbReference>
<comment type="caution">
    <text evidence="2">The sequence shown here is derived from an EMBL/GenBank/DDBJ whole genome shotgun (WGS) entry which is preliminary data.</text>
</comment>
<dbReference type="AlphaFoldDB" id="A0A4R8FNK2"/>
<evidence type="ECO:0000259" key="1">
    <source>
        <dbReference type="PROSITE" id="PS50206"/>
    </source>
</evidence>
<reference evidence="2 3" key="1">
    <citation type="submission" date="2019-03" db="EMBL/GenBank/DDBJ databases">
        <title>Freshwater and sediment microbial communities from various areas in North America, analyzing microbe dynamics in response to fracking.</title>
        <authorList>
            <person name="Lamendella R."/>
        </authorList>
    </citation>
    <scope>NUCLEOTIDE SEQUENCE [LARGE SCALE GENOMIC DNA]</scope>
    <source>
        <strain evidence="2 3">6_TX</strain>
    </source>
</reference>
<dbReference type="Proteomes" id="UP000294489">
    <property type="component" value="Unassembled WGS sequence"/>
</dbReference>
<dbReference type="InterPro" id="IPR001763">
    <property type="entry name" value="Rhodanese-like_dom"/>
</dbReference>
<accession>A0A4R8FNK2</accession>
<dbReference type="Gene3D" id="3.40.250.10">
    <property type="entry name" value="Rhodanese-like domain"/>
    <property type="match status" value="1"/>
</dbReference>
<dbReference type="OrthoDB" id="9791096at2"/>
<keyword evidence="2" id="KW-0808">Transferase</keyword>
<dbReference type="PANTHER" id="PTHR43031:SF16">
    <property type="entry name" value="OXIDOREDUCTASE"/>
    <property type="match status" value="1"/>
</dbReference>
<gene>
    <name evidence="2" type="ORF">DFO67_12012</name>
</gene>
<dbReference type="CDD" id="cd01447">
    <property type="entry name" value="Polysulfide_ST"/>
    <property type="match status" value="1"/>
</dbReference>
<evidence type="ECO:0000313" key="2">
    <source>
        <dbReference type="EMBL" id="TDX24767.1"/>
    </source>
</evidence>
<dbReference type="SMART" id="SM00450">
    <property type="entry name" value="RHOD"/>
    <property type="match status" value="1"/>
</dbReference>
<dbReference type="GO" id="GO:0016740">
    <property type="term" value="F:transferase activity"/>
    <property type="evidence" value="ECO:0007669"/>
    <property type="project" value="UniProtKB-KW"/>
</dbReference>
<dbReference type="InterPro" id="IPR050229">
    <property type="entry name" value="GlpE_sulfurtransferase"/>
</dbReference>